<gene>
    <name evidence="1" type="ORF">BpHYR1_023733</name>
</gene>
<evidence type="ECO:0000313" key="1">
    <source>
        <dbReference type="EMBL" id="RMZ98002.1"/>
    </source>
</evidence>
<organism evidence="1 2">
    <name type="scientific">Brachionus plicatilis</name>
    <name type="common">Marine rotifer</name>
    <name type="synonym">Brachionus muelleri</name>
    <dbReference type="NCBI Taxonomy" id="10195"/>
    <lineage>
        <taxon>Eukaryota</taxon>
        <taxon>Metazoa</taxon>
        <taxon>Spiralia</taxon>
        <taxon>Gnathifera</taxon>
        <taxon>Rotifera</taxon>
        <taxon>Eurotatoria</taxon>
        <taxon>Monogononta</taxon>
        <taxon>Pseudotrocha</taxon>
        <taxon>Ploima</taxon>
        <taxon>Brachionidae</taxon>
        <taxon>Brachionus</taxon>
    </lineage>
</organism>
<accession>A0A3M7PG29</accession>
<feature type="non-terminal residue" evidence="1">
    <location>
        <position position="1"/>
    </location>
</feature>
<comment type="caution">
    <text evidence="1">The sequence shown here is derived from an EMBL/GenBank/DDBJ whole genome shotgun (WGS) entry which is preliminary data.</text>
</comment>
<protein>
    <submittedName>
        <fullName evidence="1">Uncharacterized protein</fullName>
    </submittedName>
</protein>
<dbReference type="Proteomes" id="UP000276133">
    <property type="component" value="Unassembled WGS sequence"/>
</dbReference>
<name>A0A3M7PG29_BRAPC</name>
<sequence>EFFPLELFLSGIFSTGFFSPEFFLSGIFSSQSKKTCLIDEEHVKVDPNSFSSSVLSSGLVDQSGLKKDQLADYFKVDDLTDVRKHIRYMYHLKVFLK</sequence>
<evidence type="ECO:0000313" key="2">
    <source>
        <dbReference type="Proteomes" id="UP000276133"/>
    </source>
</evidence>
<dbReference type="EMBL" id="REGN01011034">
    <property type="protein sequence ID" value="RMZ98002.1"/>
    <property type="molecule type" value="Genomic_DNA"/>
</dbReference>
<reference evidence="1 2" key="1">
    <citation type="journal article" date="2018" name="Sci. Rep.">
        <title>Genomic signatures of local adaptation to the degree of environmental predictability in rotifers.</title>
        <authorList>
            <person name="Franch-Gras L."/>
            <person name="Hahn C."/>
            <person name="Garcia-Roger E.M."/>
            <person name="Carmona M.J."/>
            <person name="Serra M."/>
            <person name="Gomez A."/>
        </authorList>
    </citation>
    <scope>NUCLEOTIDE SEQUENCE [LARGE SCALE GENOMIC DNA]</scope>
    <source>
        <strain evidence="1">HYR1</strain>
    </source>
</reference>
<dbReference type="AlphaFoldDB" id="A0A3M7PG29"/>
<keyword evidence="2" id="KW-1185">Reference proteome</keyword>
<proteinExistence type="predicted"/>